<dbReference type="AlphaFoldDB" id="A0A1T4UIZ0"/>
<dbReference type="OrthoDB" id="9885954at2"/>
<protein>
    <submittedName>
        <fullName evidence="1">Uncharacterized protein</fullName>
    </submittedName>
</protein>
<name>A0A1T4UIZ0_9GAMM</name>
<sequence>MKKLILLITNDALSACAITIAYAFLFSMVSPVIASEKSIIECVPNESSFSQQSAMMKALDKLANDGEIKTLGSEKLISKYGINVHKQTITTSRTIKANAKIDYFSNKKDICAKIKV</sequence>
<accession>A0A1T4UIZ0</accession>
<dbReference type="Proteomes" id="UP000191116">
    <property type="component" value="Unassembled WGS sequence"/>
</dbReference>
<evidence type="ECO:0000313" key="1">
    <source>
        <dbReference type="EMBL" id="SKA52441.1"/>
    </source>
</evidence>
<proteinExistence type="predicted"/>
<evidence type="ECO:0000313" key="2">
    <source>
        <dbReference type="Proteomes" id="UP000191116"/>
    </source>
</evidence>
<organism evidence="1 2">
    <name type="scientific">Photobacterium toruni</name>
    <dbReference type="NCBI Taxonomy" id="1935446"/>
    <lineage>
        <taxon>Bacteria</taxon>
        <taxon>Pseudomonadati</taxon>
        <taxon>Pseudomonadota</taxon>
        <taxon>Gammaproteobacteria</taxon>
        <taxon>Vibrionales</taxon>
        <taxon>Vibrionaceae</taxon>
        <taxon>Photobacterium</taxon>
    </lineage>
</organism>
<dbReference type="RefSeq" id="WP_080176006.1">
    <property type="nucleotide sequence ID" value="NZ_AP024856.1"/>
</dbReference>
<reference evidence="1 2" key="1">
    <citation type="submission" date="2017-02" db="EMBL/GenBank/DDBJ databases">
        <authorList>
            <person name="Peterson S.W."/>
        </authorList>
    </citation>
    <scope>NUCLEOTIDE SEQUENCE [LARGE SCALE GENOMIC DNA]</scope>
    <source>
        <strain evidence="1 2">CECT 9189</strain>
    </source>
</reference>
<gene>
    <name evidence="1" type="ORF">CZ814_03290</name>
</gene>
<dbReference type="EMBL" id="FUWP01000024">
    <property type="protein sequence ID" value="SKA52441.1"/>
    <property type="molecule type" value="Genomic_DNA"/>
</dbReference>